<evidence type="ECO:0000256" key="1">
    <source>
        <dbReference type="SAM" id="MobiDB-lite"/>
    </source>
</evidence>
<comment type="caution">
    <text evidence="2">The sequence shown here is derived from an EMBL/GenBank/DDBJ whole genome shotgun (WGS) entry which is preliminary data.</text>
</comment>
<evidence type="ECO:0000313" key="2">
    <source>
        <dbReference type="EMBL" id="GCC27772.1"/>
    </source>
</evidence>
<dbReference type="Proteomes" id="UP000287033">
    <property type="component" value="Unassembled WGS sequence"/>
</dbReference>
<gene>
    <name evidence="2" type="ORF">chiPu_0006198</name>
</gene>
<reference evidence="2 3" key="1">
    <citation type="journal article" date="2018" name="Nat. Ecol. Evol.">
        <title>Shark genomes provide insights into elasmobranch evolution and the origin of vertebrates.</title>
        <authorList>
            <person name="Hara Y"/>
            <person name="Yamaguchi K"/>
            <person name="Onimaru K"/>
            <person name="Kadota M"/>
            <person name="Koyanagi M"/>
            <person name="Keeley SD"/>
            <person name="Tatsumi K"/>
            <person name="Tanaka K"/>
            <person name="Motone F"/>
            <person name="Kageyama Y"/>
            <person name="Nozu R"/>
            <person name="Adachi N"/>
            <person name="Nishimura O"/>
            <person name="Nakagawa R"/>
            <person name="Tanegashima C"/>
            <person name="Kiyatake I"/>
            <person name="Matsumoto R"/>
            <person name="Murakumo K"/>
            <person name="Nishida K"/>
            <person name="Terakita A"/>
            <person name="Kuratani S"/>
            <person name="Sato K"/>
            <person name="Hyodo S Kuraku.S."/>
        </authorList>
    </citation>
    <scope>NUCLEOTIDE SEQUENCE [LARGE SCALE GENOMIC DNA]</scope>
</reference>
<keyword evidence="3" id="KW-1185">Reference proteome</keyword>
<organism evidence="2 3">
    <name type="scientific">Chiloscyllium punctatum</name>
    <name type="common">Brownbanded bambooshark</name>
    <name type="synonym">Hemiscyllium punctatum</name>
    <dbReference type="NCBI Taxonomy" id="137246"/>
    <lineage>
        <taxon>Eukaryota</taxon>
        <taxon>Metazoa</taxon>
        <taxon>Chordata</taxon>
        <taxon>Craniata</taxon>
        <taxon>Vertebrata</taxon>
        <taxon>Chondrichthyes</taxon>
        <taxon>Elasmobranchii</taxon>
        <taxon>Galeomorphii</taxon>
        <taxon>Galeoidea</taxon>
        <taxon>Orectolobiformes</taxon>
        <taxon>Hemiscylliidae</taxon>
        <taxon>Chiloscyllium</taxon>
    </lineage>
</organism>
<dbReference type="AlphaFoldDB" id="A0A401SBK3"/>
<proteinExistence type="predicted"/>
<feature type="region of interest" description="Disordered" evidence="1">
    <location>
        <begin position="109"/>
        <end position="223"/>
    </location>
</feature>
<dbReference type="OMA" id="WKEEMLL"/>
<accession>A0A401SBK3</accession>
<dbReference type="EMBL" id="BEZZ01000176">
    <property type="protein sequence ID" value="GCC27772.1"/>
    <property type="molecule type" value="Genomic_DNA"/>
</dbReference>
<sequence length="335" mass="37043">MAPKGTREVEQFKRILSMNWREEQLLQKRLSLLDSLKRQAVDSYSLDQRVLYRRFRNKLWRSELAHARLMGRRELLEQLRRLSGQSGFHTTVSDGSQAAVRGILQGLARSQAAAGSPSPPPGGGSMPGGAARGSSCCRKGRHPAVRPHTSAAAPDPEVAPPAWRPYTAARTSSQSVPRQKASRGERLSALTPAGSWTGQTPDSEPERRKSSNNQSAAPTPRESPLHIFLKLGEGEEKCHLLELHANLSGILQLEEKVKCFLQEIPSLLHQHSPTAGDYYSKRLRAAGAQSSKKLQLRPDLDLEPIPWHFAGKELHHRSMTFKKLDDGFCSSGCVC</sequence>
<dbReference type="OrthoDB" id="6125732at2759"/>
<evidence type="ECO:0000313" key="3">
    <source>
        <dbReference type="Proteomes" id="UP000287033"/>
    </source>
</evidence>
<protein>
    <submittedName>
        <fullName evidence="2">Uncharacterized protein</fullName>
    </submittedName>
</protein>
<name>A0A401SBK3_CHIPU</name>